<dbReference type="Proteomes" id="UP000007797">
    <property type="component" value="Unassembled WGS sequence"/>
</dbReference>
<evidence type="ECO:0000313" key="8">
    <source>
        <dbReference type="EMBL" id="EGG25225.1"/>
    </source>
</evidence>
<gene>
    <name evidence="8" type="primary">dak</name>
    <name evidence="8" type="ORF">DFA_03473</name>
</gene>
<dbReference type="GeneID" id="14876833"/>
<dbReference type="GO" id="GO:0005524">
    <property type="term" value="F:ATP binding"/>
    <property type="evidence" value="ECO:0007669"/>
    <property type="project" value="UniProtKB-KW"/>
</dbReference>
<dbReference type="PANTHER" id="PTHR10513">
    <property type="entry name" value="DEOXYNUCLEOSIDE KINASE"/>
    <property type="match status" value="1"/>
</dbReference>
<keyword evidence="9" id="KW-1185">Reference proteome</keyword>
<evidence type="ECO:0000256" key="4">
    <source>
        <dbReference type="ARBA" id="ARBA00022777"/>
    </source>
</evidence>
<evidence type="ECO:0000256" key="1">
    <source>
        <dbReference type="ARBA" id="ARBA00007420"/>
    </source>
</evidence>
<proteinExistence type="inferred from homology"/>
<protein>
    <submittedName>
        <fullName evidence="8">Deoxyadenosine kinase</fullName>
    </submittedName>
</protein>
<dbReference type="PANTHER" id="PTHR10513:SF35">
    <property type="entry name" value="DEOXYADENOSINE KINASE"/>
    <property type="match status" value="1"/>
</dbReference>
<dbReference type="GO" id="GO:0005739">
    <property type="term" value="C:mitochondrion"/>
    <property type="evidence" value="ECO:0007669"/>
    <property type="project" value="TreeGrafter"/>
</dbReference>
<dbReference type="FunFam" id="3.40.50.300:FF:000659">
    <property type="entry name" value="Deoxyguanosine kinase"/>
    <property type="match status" value="1"/>
</dbReference>
<keyword evidence="5" id="KW-0067">ATP-binding</keyword>
<dbReference type="OMA" id="SFQLEMF"/>
<sequence length="254" mass="29370">MTDTDISSSQSPVLQGNDTLDGLHIGISGLIGVGKTTLCTALGRVLNLPTYYEQVIDNKYLADFYQDPKKYSFPLQIYLLNNRFRQQQQIIWQGRGGVQDRTIYEDSVFAKMLMESGLMEKRDYETYCTLFSNLSNFMRKPNLIIHLDVSPEESLERIKMRDRDCEKTVTLEYLTNLNRAYQEFLQDISKYVAVIRVNWSQFKDAESLALKIKQEYLKMRFIHDVDFSNNTSSPTTTTNNITTTTTSNSSSFKY</sequence>
<dbReference type="Gene3D" id="3.40.50.300">
    <property type="entry name" value="P-loop containing nucleotide triphosphate hydrolases"/>
    <property type="match status" value="1"/>
</dbReference>
<evidence type="ECO:0000259" key="7">
    <source>
        <dbReference type="Pfam" id="PF01712"/>
    </source>
</evidence>
<name>F4PHP1_CACFS</name>
<evidence type="ECO:0000256" key="6">
    <source>
        <dbReference type="SAM" id="MobiDB-lite"/>
    </source>
</evidence>
<dbReference type="SUPFAM" id="SSF52540">
    <property type="entry name" value="P-loop containing nucleoside triphosphate hydrolases"/>
    <property type="match status" value="1"/>
</dbReference>
<evidence type="ECO:0000256" key="5">
    <source>
        <dbReference type="ARBA" id="ARBA00022840"/>
    </source>
</evidence>
<dbReference type="Pfam" id="PF01712">
    <property type="entry name" value="dNK"/>
    <property type="match status" value="1"/>
</dbReference>
<dbReference type="InterPro" id="IPR050566">
    <property type="entry name" value="Deoxyribonucleoside_kinase"/>
</dbReference>
<dbReference type="EMBL" id="GL883006">
    <property type="protein sequence ID" value="EGG25225.1"/>
    <property type="molecule type" value="Genomic_DNA"/>
</dbReference>
<feature type="domain" description="Deoxynucleoside kinase" evidence="7">
    <location>
        <begin position="25"/>
        <end position="215"/>
    </location>
</feature>
<keyword evidence="3" id="KW-0547">Nucleotide-binding</keyword>
<organism evidence="8 9">
    <name type="scientific">Cavenderia fasciculata</name>
    <name type="common">Slime mold</name>
    <name type="synonym">Dictyostelium fasciculatum</name>
    <dbReference type="NCBI Taxonomy" id="261658"/>
    <lineage>
        <taxon>Eukaryota</taxon>
        <taxon>Amoebozoa</taxon>
        <taxon>Evosea</taxon>
        <taxon>Eumycetozoa</taxon>
        <taxon>Dictyostelia</taxon>
        <taxon>Acytosteliales</taxon>
        <taxon>Cavenderiaceae</taxon>
        <taxon>Cavenderia</taxon>
    </lineage>
</organism>
<keyword evidence="2" id="KW-0808">Transferase</keyword>
<dbReference type="KEGG" id="dfa:DFA_03473"/>
<reference evidence="9" key="1">
    <citation type="journal article" date="2011" name="Genome Res.">
        <title>Phylogeny-wide analysis of social amoeba genomes highlights ancient origins for complex intercellular communication.</title>
        <authorList>
            <person name="Heidel A.J."/>
            <person name="Lawal H.M."/>
            <person name="Felder M."/>
            <person name="Schilde C."/>
            <person name="Helps N.R."/>
            <person name="Tunggal B."/>
            <person name="Rivero F."/>
            <person name="John U."/>
            <person name="Schleicher M."/>
            <person name="Eichinger L."/>
            <person name="Platzer M."/>
            <person name="Noegel A.A."/>
            <person name="Schaap P."/>
            <person name="Gloeckner G."/>
        </authorList>
    </citation>
    <scope>NUCLEOTIDE SEQUENCE [LARGE SCALE GENOMIC DNA]</scope>
    <source>
        <strain evidence="9">SH3</strain>
    </source>
</reference>
<comment type="similarity">
    <text evidence="1">Belongs to the DCK/DGK family.</text>
</comment>
<dbReference type="CDD" id="cd01673">
    <property type="entry name" value="dNK"/>
    <property type="match status" value="1"/>
</dbReference>
<dbReference type="GO" id="GO:0004136">
    <property type="term" value="F:deoxyadenosine kinase activity"/>
    <property type="evidence" value="ECO:0007669"/>
    <property type="project" value="EnsemblProtists"/>
</dbReference>
<dbReference type="InterPro" id="IPR027417">
    <property type="entry name" value="P-loop_NTPase"/>
</dbReference>
<feature type="region of interest" description="Disordered" evidence="6">
    <location>
        <begin position="232"/>
        <end position="254"/>
    </location>
</feature>
<evidence type="ECO:0000256" key="2">
    <source>
        <dbReference type="ARBA" id="ARBA00022679"/>
    </source>
</evidence>
<dbReference type="RefSeq" id="XP_004363076.1">
    <property type="nucleotide sequence ID" value="XM_004363019.1"/>
</dbReference>
<accession>F4PHP1</accession>
<dbReference type="AlphaFoldDB" id="F4PHP1"/>
<evidence type="ECO:0000313" key="9">
    <source>
        <dbReference type="Proteomes" id="UP000007797"/>
    </source>
</evidence>
<keyword evidence="4 8" id="KW-0418">Kinase</keyword>
<evidence type="ECO:0000256" key="3">
    <source>
        <dbReference type="ARBA" id="ARBA00022741"/>
    </source>
</evidence>
<dbReference type="STRING" id="1054147.F4PHP1"/>
<dbReference type="OrthoDB" id="567086at2759"/>
<dbReference type="InterPro" id="IPR031314">
    <property type="entry name" value="DNK_dom"/>
</dbReference>